<evidence type="ECO:0000256" key="5">
    <source>
        <dbReference type="ARBA" id="ARBA00023136"/>
    </source>
</evidence>
<dbReference type="GO" id="GO:0006629">
    <property type="term" value="P:lipid metabolic process"/>
    <property type="evidence" value="ECO:0007669"/>
    <property type="project" value="InterPro"/>
</dbReference>
<proteinExistence type="inferred from homology"/>
<evidence type="ECO:0000256" key="4">
    <source>
        <dbReference type="ARBA" id="ARBA00023002"/>
    </source>
</evidence>
<feature type="transmembrane region" description="Helical" evidence="6">
    <location>
        <begin position="112"/>
        <end position="131"/>
    </location>
</feature>
<accession>A0AAP0CVS6</accession>
<feature type="domain" description="Fatty acid desaturase" evidence="7">
    <location>
        <begin position="460"/>
        <end position="718"/>
    </location>
</feature>
<comment type="pathway">
    <text evidence="2">Lipid metabolism.</text>
</comment>
<feature type="transmembrane region" description="Helical" evidence="6">
    <location>
        <begin position="430"/>
        <end position="450"/>
    </location>
</feature>
<gene>
    <name evidence="9" type="ORF">SSX86_017767</name>
</gene>
<dbReference type="Pfam" id="PF00487">
    <property type="entry name" value="FA_desaturase"/>
    <property type="match status" value="3"/>
</dbReference>
<evidence type="ECO:0000256" key="2">
    <source>
        <dbReference type="ARBA" id="ARBA00005189"/>
    </source>
</evidence>
<feature type="transmembrane region" description="Helical" evidence="6">
    <location>
        <begin position="939"/>
        <end position="959"/>
    </location>
</feature>
<protein>
    <submittedName>
        <fullName evidence="9">Uncharacterized protein</fullName>
    </submittedName>
</protein>
<evidence type="ECO:0000259" key="7">
    <source>
        <dbReference type="Pfam" id="PF00487"/>
    </source>
</evidence>
<feature type="transmembrane region" description="Helical" evidence="6">
    <location>
        <begin position="220"/>
        <end position="239"/>
    </location>
</feature>
<comment type="similarity">
    <text evidence="3">Belongs to the fatty acid desaturase type 1 family.</text>
</comment>
<keyword evidence="6" id="KW-1133">Transmembrane helix</keyword>
<dbReference type="InterPro" id="IPR021863">
    <property type="entry name" value="FAS_N"/>
</dbReference>
<keyword evidence="10" id="KW-1185">Reference proteome</keyword>
<dbReference type="InterPro" id="IPR005804">
    <property type="entry name" value="FA_desaturase_dom"/>
</dbReference>
<feature type="transmembrane region" description="Helical" evidence="6">
    <location>
        <begin position="456"/>
        <end position="479"/>
    </location>
</feature>
<dbReference type="InterPro" id="IPR012171">
    <property type="entry name" value="Fatty_acid_desaturase"/>
</dbReference>
<comment type="caution">
    <text evidence="9">The sequence shown here is derived from an EMBL/GenBank/DDBJ whole genome shotgun (WGS) entry which is preliminary data.</text>
</comment>
<feature type="transmembrane region" description="Helical" evidence="6">
    <location>
        <begin position="550"/>
        <end position="570"/>
    </location>
</feature>
<feature type="domain" description="Fatty acid desaturase" evidence="7">
    <location>
        <begin position="81"/>
        <end position="340"/>
    </location>
</feature>
<feature type="transmembrane region" description="Helical" evidence="6">
    <location>
        <begin position="626"/>
        <end position="646"/>
    </location>
</feature>
<reference evidence="9 10" key="1">
    <citation type="submission" date="2024-04" db="EMBL/GenBank/DDBJ databases">
        <title>The reference genome of an endangered Asteraceae, Deinandra increscens subsp. villosa, native to the Central Coast of California.</title>
        <authorList>
            <person name="Guilliams M."/>
            <person name="Hasenstab-Lehman K."/>
            <person name="Meyer R."/>
            <person name="Mcevoy S."/>
        </authorList>
    </citation>
    <scope>NUCLEOTIDE SEQUENCE [LARGE SCALE GENOMIC DNA]</scope>
    <source>
        <tissue evidence="9">Leaf</tissue>
    </source>
</reference>
<feature type="domain" description="Fatty acid desaturase N-terminal" evidence="8">
    <location>
        <begin position="18"/>
        <end position="62"/>
    </location>
</feature>
<dbReference type="CDD" id="cd03507">
    <property type="entry name" value="Delta12-FADS-like"/>
    <property type="match status" value="3"/>
</dbReference>
<feature type="transmembrane region" description="Helical" evidence="6">
    <location>
        <begin position="51"/>
        <end position="71"/>
    </location>
</feature>
<dbReference type="GO" id="GO:0016717">
    <property type="term" value="F:oxidoreductase activity, acting on paired donors, with oxidation of a pair of donors resulting in the reduction of molecular oxygen to two molecules of water"/>
    <property type="evidence" value="ECO:0007669"/>
    <property type="project" value="InterPro"/>
</dbReference>
<dbReference type="Pfam" id="PF11960">
    <property type="entry name" value="DUF3474"/>
    <property type="match status" value="2"/>
</dbReference>
<dbReference type="EMBL" id="JBCNJP010000018">
    <property type="protein sequence ID" value="KAK9063895.1"/>
    <property type="molecule type" value="Genomic_DNA"/>
</dbReference>
<dbReference type="AlphaFoldDB" id="A0AAP0CVS6"/>
<evidence type="ECO:0000256" key="6">
    <source>
        <dbReference type="SAM" id="Phobius"/>
    </source>
</evidence>
<feature type="transmembrane region" description="Helical" evidence="6">
    <location>
        <begin position="77"/>
        <end position="100"/>
    </location>
</feature>
<evidence type="ECO:0000313" key="9">
    <source>
        <dbReference type="EMBL" id="KAK9063895.1"/>
    </source>
</evidence>
<evidence type="ECO:0000313" key="10">
    <source>
        <dbReference type="Proteomes" id="UP001408789"/>
    </source>
</evidence>
<dbReference type="GO" id="GO:0016020">
    <property type="term" value="C:membrane"/>
    <property type="evidence" value="ECO:0007669"/>
    <property type="project" value="UniProtKB-SubCell"/>
</dbReference>
<feature type="transmembrane region" description="Helical" evidence="6">
    <location>
        <begin position="1013"/>
        <end position="1035"/>
    </location>
</feature>
<comment type="subcellular location">
    <subcellularLocation>
        <location evidence="1">Membrane</location>
    </subcellularLocation>
</comment>
<feature type="transmembrane region" description="Helical" evidence="6">
    <location>
        <begin position="491"/>
        <end position="510"/>
    </location>
</feature>
<dbReference type="Proteomes" id="UP001408789">
    <property type="component" value="Unassembled WGS sequence"/>
</dbReference>
<keyword evidence="6" id="KW-0812">Transmembrane</keyword>
<evidence type="ECO:0000259" key="8">
    <source>
        <dbReference type="Pfam" id="PF11960"/>
    </source>
</evidence>
<sequence length="1142" mass="132374">MGAGGRMNKTATKRDVFKHVPVEKPPFGIADLRKAIPPHCFKRSLSTSLYYLIRDLCGIFSLYYIATNYIYSLPQPFSFIAWPLYWILQGSIMVGVWNIVHDCGHHGFSDYPLLDDIIGLIFHSLVLTPYYSFKYSHRTHHANTSSLEKDENWVPKLKNDTWFVEVLANPIGNVMMLIFRLVFGYPGYFIFNLHGRIYKGFPSHFNPLGPIFNDSERAQILLSDIGVGAVLYGLYRIGMKTGFQWLVYMYGYPLLVMCMFFMLFTYLNHNHPSVAHYDSREWDWLRGALGTVDRDYGILNTFFHDEPNAHVVHHLFSSIPHYHIVEATRAVKPILGEYYNYDDTPILKAIVRETKECLFIEEDSEKKGIYWFRLITLETMGAGGRMNKTATKRDVFKHVPVEKPPFGIADLRKAIPPHCFKRSLSTSLYYLIRDLCGIFSLYYIATNYIYSLPQPFSFIAWPLYWILQGSIMVGVWNIVHDCGHHGFSDYPLLDDIIGLIFHSLVLTPYYSFKYSHRTHHANTSSLEKDENWVPKLKNDTWFVEVLANPIGNVIMLIFRLVFGYPGYFIFNLHGRIYKGFPSHFNPLGPIFNDSERAQILLSDIGVGAVLYGLYRIGTKTGFQWLVYMYGYPLLVMCMFFMLFTYLNHNHPSVAHYDSREWDWLRGALGTVDRDYGILNTFFHDEPNAHVVHHLFSSIPHYHIVEATQAVKPILGEYYNFDDTPILKAIVRETKECLFIEEDSEKKGIYWFRNKTKANSLRGLITLETMGAGGRMNEAATKRDVFKHVPVEKPPFGIADLKKAIPPHCFKRSLSTSLYYLISNLCAIFLSYYIATNYIYYLPQPFSFVAWPLYWILQGSLMVGIWNIVHHCGHNGFSNYPLLDDIIGFILHSLVLTPYYSFKYSHRSHHANTSSLEKDENWVPKLKNDTWFVEVLANPIGNVMMLILRLVLGYPGYYLFNIHGRIYKGFPSHFNPLGPIFNDSERAQVLLSDIGVGAVLYGLHRIGMKTGFQWLVYMYVYPLLVMGMFVIVFTFLNHNHPSVAHYDSREWDWLRGALATIDRDYGILNAFFHDEPNAHVVHHLFASIPHYHTVEATQAIKPVLGEYYNYDDTPFLKALVRDTKECLFIEEDSEKKGIYWFRK</sequence>
<feature type="transmembrane region" description="Helical" evidence="6">
    <location>
        <begin position="245"/>
        <end position="267"/>
    </location>
</feature>
<evidence type="ECO:0000256" key="1">
    <source>
        <dbReference type="ARBA" id="ARBA00004370"/>
    </source>
</evidence>
<feature type="domain" description="Fatty acid desaturase N-terminal" evidence="8">
    <location>
        <begin position="396"/>
        <end position="441"/>
    </location>
</feature>
<feature type="transmembrane region" description="Helical" evidence="6">
    <location>
        <begin position="171"/>
        <end position="191"/>
    </location>
</feature>
<feature type="transmembrane region" description="Helical" evidence="6">
    <location>
        <begin position="852"/>
        <end position="869"/>
    </location>
</feature>
<dbReference type="PANTHER" id="PTHR32100">
    <property type="entry name" value="OMEGA-6 FATTY ACID DESATURASE, CHLOROPLASTIC"/>
    <property type="match status" value="1"/>
</dbReference>
<organism evidence="9 10">
    <name type="scientific">Deinandra increscens subsp. villosa</name>
    <dbReference type="NCBI Taxonomy" id="3103831"/>
    <lineage>
        <taxon>Eukaryota</taxon>
        <taxon>Viridiplantae</taxon>
        <taxon>Streptophyta</taxon>
        <taxon>Embryophyta</taxon>
        <taxon>Tracheophyta</taxon>
        <taxon>Spermatophyta</taxon>
        <taxon>Magnoliopsida</taxon>
        <taxon>eudicotyledons</taxon>
        <taxon>Gunneridae</taxon>
        <taxon>Pentapetalae</taxon>
        <taxon>asterids</taxon>
        <taxon>campanulids</taxon>
        <taxon>Asterales</taxon>
        <taxon>Asteraceae</taxon>
        <taxon>Asteroideae</taxon>
        <taxon>Heliantheae alliance</taxon>
        <taxon>Madieae</taxon>
        <taxon>Madiinae</taxon>
        <taxon>Deinandra</taxon>
    </lineage>
</organism>
<keyword evidence="5 6" id="KW-0472">Membrane</keyword>
<evidence type="ECO:0000256" key="3">
    <source>
        <dbReference type="ARBA" id="ARBA00009295"/>
    </source>
</evidence>
<feature type="transmembrane region" description="Helical" evidence="6">
    <location>
        <begin position="817"/>
        <end position="840"/>
    </location>
</feature>
<feature type="domain" description="Fatty acid desaturase" evidence="7">
    <location>
        <begin position="850"/>
        <end position="1108"/>
    </location>
</feature>
<name>A0AAP0CVS6_9ASTR</name>
<keyword evidence="4" id="KW-0560">Oxidoreductase</keyword>